<gene>
    <name evidence="1" type="ORF">ABZ921_34430</name>
</gene>
<evidence type="ECO:0000313" key="1">
    <source>
        <dbReference type="EMBL" id="MEU6825738.1"/>
    </source>
</evidence>
<dbReference type="Proteomes" id="UP001551176">
    <property type="component" value="Unassembled WGS sequence"/>
</dbReference>
<comment type="caution">
    <text evidence="1">The sequence shown here is derived from an EMBL/GenBank/DDBJ whole genome shotgun (WGS) entry which is preliminary data.</text>
</comment>
<accession>A0ABV3BXK1</accession>
<dbReference type="EMBL" id="JBEYXV010000022">
    <property type="protein sequence ID" value="MEU6825738.1"/>
    <property type="molecule type" value="Genomic_DNA"/>
</dbReference>
<name>A0ABV3BXK1_9ACTN</name>
<organism evidence="1 2">
    <name type="scientific">Streptomyces atriruber</name>
    <dbReference type="NCBI Taxonomy" id="545121"/>
    <lineage>
        <taxon>Bacteria</taxon>
        <taxon>Bacillati</taxon>
        <taxon>Actinomycetota</taxon>
        <taxon>Actinomycetes</taxon>
        <taxon>Kitasatosporales</taxon>
        <taxon>Streptomycetaceae</taxon>
        <taxon>Streptomyces</taxon>
    </lineage>
</organism>
<dbReference type="RefSeq" id="WP_359356443.1">
    <property type="nucleotide sequence ID" value="NZ_JBEYXV010000022.1"/>
</dbReference>
<evidence type="ECO:0000313" key="2">
    <source>
        <dbReference type="Proteomes" id="UP001551176"/>
    </source>
</evidence>
<reference evidence="1 2" key="1">
    <citation type="submission" date="2024-06" db="EMBL/GenBank/DDBJ databases">
        <title>The Natural Products Discovery Center: Release of the First 8490 Sequenced Strains for Exploring Actinobacteria Biosynthetic Diversity.</title>
        <authorList>
            <person name="Kalkreuter E."/>
            <person name="Kautsar S.A."/>
            <person name="Yang D."/>
            <person name="Bader C.D."/>
            <person name="Teijaro C.N."/>
            <person name="Fluegel L."/>
            <person name="Davis C.M."/>
            <person name="Simpson J.R."/>
            <person name="Lauterbach L."/>
            <person name="Steele A.D."/>
            <person name="Gui C."/>
            <person name="Meng S."/>
            <person name="Li G."/>
            <person name="Viehrig K."/>
            <person name="Ye F."/>
            <person name="Su P."/>
            <person name="Kiefer A.F."/>
            <person name="Nichols A."/>
            <person name="Cepeda A.J."/>
            <person name="Yan W."/>
            <person name="Fan B."/>
            <person name="Jiang Y."/>
            <person name="Adhikari A."/>
            <person name="Zheng C.-J."/>
            <person name="Schuster L."/>
            <person name="Cowan T.M."/>
            <person name="Smanski M.J."/>
            <person name="Chevrette M.G."/>
            <person name="De Carvalho L.P.S."/>
            <person name="Shen B."/>
        </authorList>
    </citation>
    <scope>NUCLEOTIDE SEQUENCE [LARGE SCALE GENOMIC DNA]</scope>
    <source>
        <strain evidence="1 2">NPDC046838</strain>
    </source>
</reference>
<keyword evidence="2" id="KW-1185">Reference proteome</keyword>
<proteinExistence type="predicted"/>
<sequence length="51" mass="5023">MSDNKAVVDFGDNVTFGGNIVLGDQVGVSGGVVYGDVVMGGGASTDADDDE</sequence>
<protein>
    <submittedName>
        <fullName evidence="1">Uncharacterized protein</fullName>
    </submittedName>
</protein>